<dbReference type="InterPro" id="IPR044925">
    <property type="entry name" value="His-Me_finger_sf"/>
</dbReference>
<dbReference type="RefSeq" id="XP_031784018.1">
    <property type="nucleotide sequence ID" value="XM_031928158.1"/>
</dbReference>
<dbReference type="AlphaFoldDB" id="A0A7M7QDR5"/>
<reference evidence="1" key="1">
    <citation type="submission" date="2021-01" db="UniProtKB">
        <authorList>
            <consortium name="EnsemblMetazoa"/>
        </authorList>
    </citation>
    <scope>IDENTIFICATION</scope>
</reference>
<organism evidence="1 2">
    <name type="scientific">Nasonia vitripennis</name>
    <name type="common">Parasitic wasp</name>
    <dbReference type="NCBI Taxonomy" id="7425"/>
    <lineage>
        <taxon>Eukaryota</taxon>
        <taxon>Metazoa</taxon>
        <taxon>Ecdysozoa</taxon>
        <taxon>Arthropoda</taxon>
        <taxon>Hexapoda</taxon>
        <taxon>Insecta</taxon>
        <taxon>Pterygota</taxon>
        <taxon>Neoptera</taxon>
        <taxon>Endopterygota</taxon>
        <taxon>Hymenoptera</taxon>
        <taxon>Apocrita</taxon>
        <taxon>Proctotrupomorpha</taxon>
        <taxon>Chalcidoidea</taxon>
        <taxon>Pteromalidae</taxon>
        <taxon>Pteromalinae</taxon>
        <taxon>Nasonia</taxon>
    </lineage>
</organism>
<accession>A0A7M7QDR5</accession>
<dbReference type="Gene3D" id="3.40.1800.10">
    <property type="entry name" value="His-Me finger endonucleases"/>
    <property type="match status" value="1"/>
</dbReference>
<dbReference type="PANTHER" id="PTHR31511">
    <property type="entry name" value="PROTEIN CBG23764"/>
    <property type="match status" value="1"/>
</dbReference>
<protein>
    <recommendedName>
        <fullName evidence="3">DNA-directed DNA polymerase</fullName>
    </recommendedName>
</protein>
<evidence type="ECO:0000313" key="2">
    <source>
        <dbReference type="Proteomes" id="UP000002358"/>
    </source>
</evidence>
<dbReference type="GeneID" id="116417066"/>
<proteinExistence type="predicted"/>
<dbReference type="Gene3D" id="3.30.60.60">
    <property type="entry name" value="N-acetyl transferase-like"/>
    <property type="match status" value="1"/>
</dbReference>
<dbReference type="InterPro" id="IPR038563">
    <property type="entry name" value="Endonuclease_7_sf"/>
</dbReference>
<evidence type="ECO:0008006" key="3">
    <source>
        <dbReference type="Google" id="ProtNLM"/>
    </source>
</evidence>
<sequence>MSAYDCKELVNIILEAYGLIAQSSRNVPEKVNKWVKLNNINLRHLRLLLQSAASAPEKQKFLSTIAFLKGFKDKLKCLLKRGEGVRERRSDRVKWQDLEIAFNNRMRSGVITNLKQLDIAAFMKDSTEYVITIADKEIKEIKYFNTKAEAIFQNTNLKQWFSLNVQQPIQRDMEEFQERDSGWTLRAILNLCVHINKYNALRGSSYVELPYTIKRKKACVNVKNFDDACFKWAILSALHPAKKHSDRVSSYKAYENDPIFRDLQYPVLPKHIPKFEKQSGISVNVYTLKKNGGAFKVVPTHLTSCKKETHINLLLAQNYYADEKEEVDDNLIVYHYAWIKDLSRLVSRQLSRQHVKLHICNQCLHYFRTKSQLQAHERDCSLLNKCRVNLPNTKNSILQFKNFNNKERVPLAVYADFECILKDIKVGNAYQQHEAFSIGYYMKCSYDDSLSYYRSYRGPNPAKWFVDELLQLAENIETVFWCPIPIETLTWEQEQSFQRATSCQICEKVLELDRVRDHCHLTGRYRGAAHEKCNLNYQDSRSVPVIFQNLTGYDSHFLIRDIAQCIPGRANLLPINKEKFISFTKHIDGSDINFKFIDSFRFMASSLDKLSSYLEDVNILKQEFNKDNQLTEEKYQLLRRKGVFPYDYVNSLEKLNVSELPPKDAFYNKLNNCHISDEDYKHAQNIWNKFNISNLGQYLDLYLKTDVLLLAEVFENFRTSCLKAYGLDPAHYYTTPGLTWDAMLKYTNIELELLTDIDKVMFIERGIRGGISQCCNG</sequence>
<evidence type="ECO:0000313" key="1">
    <source>
        <dbReference type="EnsemblMetazoa" id="XP_031784018"/>
    </source>
</evidence>
<dbReference type="OrthoDB" id="7694315at2759"/>
<dbReference type="SUPFAM" id="SSF54060">
    <property type="entry name" value="His-Me finger endonucleases"/>
    <property type="match status" value="1"/>
</dbReference>
<name>A0A7M7QDR5_NASVI</name>
<dbReference type="KEGG" id="nvi:116417066"/>
<keyword evidence="2" id="KW-1185">Reference proteome</keyword>
<dbReference type="Proteomes" id="UP000002358">
    <property type="component" value="Unassembled WGS sequence"/>
</dbReference>
<dbReference type="EnsemblMetazoa" id="XM_031928158">
    <property type="protein sequence ID" value="XP_031784018"/>
    <property type="gene ID" value="LOC116417066"/>
</dbReference>
<dbReference type="PANTHER" id="PTHR31511:SF12">
    <property type="entry name" value="RHO TERMINATION FACTOR N-TERMINAL DOMAIN-CONTAINING PROTEIN"/>
    <property type="match status" value="1"/>
</dbReference>
<dbReference type="InParanoid" id="A0A7M7QDR5"/>